<protein>
    <submittedName>
        <fullName evidence="1">Uncharacterized protein</fullName>
    </submittedName>
</protein>
<reference evidence="1" key="1">
    <citation type="submission" date="2022-03" db="EMBL/GenBank/DDBJ databases">
        <title>First case of bacteraemia caused by Dielma fastidiosa in a patient hospitalised with diverticulitis.</title>
        <authorList>
            <person name="Forman-Ankjaer B."/>
            <person name="Hvid-Jensen F."/>
            <person name="Kobel C.M."/>
            <person name="Greve T."/>
        </authorList>
    </citation>
    <scope>NUCLEOTIDE SEQUENCE</scope>
    <source>
        <strain evidence="1">AUH_DF_2021</strain>
    </source>
</reference>
<comment type="caution">
    <text evidence="1">The sequence shown here is derived from an EMBL/GenBank/DDBJ whole genome shotgun (WGS) entry which is preliminary data.</text>
</comment>
<dbReference type="Proteomes" id="UP001276902">
    <property type="component" value="Unassembled WGS sequence"/>
</dbReference>
<organism evidence="1 2">
    <name type="scientific">Dielma fastidiosa</name>
    <dbReference type="NCBI Taxonomy" id="1034346"/>
    <lineage>
        <taxon>Bacteria</taxon>
        <taxon>Bacillati</taxon>
        <taxon>Bacillota</taxon>
        <taxon>Erysipelotrichia</taxon>
        <taxon>Erysipelotrichales</taxon>
        <taxon>Erysipelotrichaceae</taxon>
        <taxon>Dielma</taxon>
    </lineage>
</organism>
<evidence type="ECO:0000313" key="1">
    <source>
        <dbReference type="EMBL" id="MDY5168609.1"/>
    </source>
</evidence>
<sequence length="184" mass="20356">MIYVDDTNVKIDDQWLHGLFKSIDITTEALIEEQDVEGSSRKPKQAVGYDDSKINLIIILEDSPTETKKQKLEIIQNLFRRSGQDKPIVHKLIHPVAALRGISNVVLKSMKTKEVNTNEAIEVTLELWSYEPVTITAGSYTSGSAAPAASNTTSDVINKRGVLTNNGQKRLASGFTNNARVFPM</sequence>
<name>A0AB35UTS1_9FIRM</name>
<proteinExistence type="predicted"/>
<gene>
    <name evidence="1" type="ORF">MQE39_10830</name>
</gene>
<dbReference type="AlphaFoldDB" id="A0AB35UTS1"/>
<accession>A0AB35UTS1</accession>
<dbReference type="RefSeq" id="WP_320883832.1">
    <property type="nucleotide sequence ID" value="NZ_BAABZA010000010.1"/>
</dbReference>
<dbReference type="EMBL" id="JALDAW010000016">
    <property type="protein sequence ID" value="MDY5168609.1"/>
    <property type="molecule type" value="Genomic_DNA"/>
</dbReference>
<evidence type="ECO:0000313" key="2">
    <source>
        <dbReference type="Proteomes" id="UP001276902"/>
    </source>
</evidence>